<dbReference type="Pfam" id="PF22795">
    <property type="entry name" value="DUF4796_N"/>
    <property type="match status" value="1"/>
</dbReference>
<evidence type="ECO:0008006" key="5">
    <source>
        <dbReference type="Google" id="ProtNLM"/>
    </source>
</evidence>
<evidence type="ECO:0000259" key="1">
    <source>
        <dbReference type="Pfam" id="PF16044"/>
    </source>
</evidence>
<reference evidence="3 4" key="1">
    <citation type="submission" date="2013-11" db="EMBL/GenBank/DDBJ databases">
        <title>Genome sequencing of Stegodyphus mimosarum.</title>
        <authorList>
            <person name="Bechsgaard J."/>
        </authorList>
    </citation>
    <scope>NUCLEOTIDE SEQUENCE [LARGE SCALE GENOMIC DNA]</scope>
</reference>
<dbReference type="InterPro" id="IPR032016">
    <property type="entry name" value="MKRN2OS-like"/>
</dbReference>
<sequence>MSDDPGILCFQHCQKNKKVFSFVLPGVCNFCKEDLANSELRVPPFRIPYPFCNAKRMPNTIVIKPSNGDFLNNYVNSSSLHIGVTDSLGNVFEYDSHGLNKSNGENWEQCLCIEILQRDHLRSYWDKVLNEVFQQECWTPDRYNAEDHNCYSFVLTFLKSLQIHELYPYIVDKTTFCQHFVAPQARVAAKYISLFRQLKM</sequence>
<organism evidence="3 4">
    <name type="scientific">Stegodyphus mimosarum</name>
    <name type="common">African social velvet spider</name>
    <dbReference type="NCBI Taxonomy" id="407821"/>
    <lineage>
        <taxon>Eukaryota</taxon>
        <taxon>Metazoa</taxon>
        <taxon>Ecdysozoa</taxon>
        <taxon>Arthropoda</taxon>
        <taxon>Chelicerata</taxon>
        <taxon>Arachnida</taxon>
        <taxon>Araneae</taxon>
        <taxon>Araneomorphae</taxon>
        <taxon>Entelegynae</taxon>
        <taxon>Eresoidea</taxon>
        <taxon>Eresidae</taxon>
        <taxon>Stegodyphus</taxon>
    </lineage>
</organism>
<dbReference type="Proteomes" id="UP000054359">
    <property type="component" value="Unassembled WGS sequence"/>
</dbReference>
<name>A0A087UJH2_STEMI</name>
<dbReference type="Pfam" id="PF16044">
    <property type="entry name" value="DUF4796_C"/>
    <property type="match status" value="1"/>
</dbReference>
<accession>A0A087UJH2</accession>
<proteinExistence type="predicted"/>
<dbReference type="PANTHER" id="PTHR33963">
    <property type="entry name" value="MKRN2 OPPOSITE STRAND PROTEIN"/>
    <property type="match status" value="1"/>
</dbReference>
<protein>
    <recommendedName>
        <fullName evidence="5">MKRN2 opposite strand protein</fullName>
    </recommendedName>
</protein>
<feature type="domain" description="MKRN2 opposite strand protein-like N-terminal" evidence="2">
    <location>
        <begin position="5"/>
        <end position="35"/>
    </location>
</feature>
<dbReference type="InterPro" id="IPR053922">
    <property type="entry name" value="MKRN2OS-like_N"/>
</dbReference>
<feature type="domain" description="MKRN2 opposite strand protein-like C-terminal" evidence="1">
    <location>
        <begin position="44"/>
        <end position="198"/>
    </location>
</feature>
<evidence type="ECO:0000313" key="4">
    <source>
        <dbReference type="Proteomes" id="UP000054359"/>
    </source>
</evidence>
<keyword evidence="4" id="KW-1185">Reference proteome</keyword>
<dbReference type="AlphaFoldDB" id="A0A087UJH2"/>
<dbReference type="InterPro" id="IPR053921">
    <property type="entry name" value="MKRN2OS-like_C"/>
</dbReference>
<evidence type="ECO:0000313" key="3">
    <source>
        <dbReference type="EMBL" id="KFM77511.1"/>
    </source>
</evidence>
<dbReference type="EMBL" id="KK120095">
    <property type="protein sequence ID" value="KFM77511.1"/>
    <property type="molecule type" value="Genomic_DNA"/>
</dbReference>
<gene>
    <name evidence="3" type="ORF">X975_18852</name>
</gene>
<dbReference type="OMA" id="PNMYGMM"/>
<dbReference type="PANTHER" id="PTHR33963:SF2">
    <property type="entry name" value="MKRN2 OPPOSITE STRAND PROTEIN"/>
    <property type="match status" value="1"/>
</dbReference>
<feature type="non-terminal residue" evidence="3">
    <location>
        <position position="200"/>
    </location>
</feature>
<evidence type="ECO:0000259" key="2">
    <source>
        <dbReference type="Pfam" id="PF22795"/>
    </source>
</evidence>
<dbReference type="OrthoDB" id="10065749at2759"/>